<evidence type="ECO:0000256" key="7">
    <source>
        <dbReference type="ARBA" id="ARBA00044745"/>
    </source>
</evidence>
<comment type="cofactor">
    <cofactor evidence="1">
        <name>Zn(2+)</name>
        <dbReference type="ChEBI" id="CHEBI:29105"/>
    </cofactor>
</comment>
<evidence type="ECO:0000256" key="8">
    <source>
        <dbReference type="ARBA" id="ARBA00044772"/>
    </source>
</evidence>
<dbReference type="InterPro" id="IPR001303">
    <property type="entry name" value="Aldolase_II/adducin_N"/>
</dbReference>
<dbReference type="Pfam" id="PF00596">
    <property type="entry name" value="Aldolase_II"/>
    <property type="match status" value="1"/>
</dbReference>
<evidence type="ECO:0000256" key="11">
    <source>
        <dbReference type="ARBA" id="ARBA00048603"/>
    </source>
</evidence>
<feature type="domain" description="Class II aldolase/adducin N-terminal" evidence="13">
    <location>
        <begin position="32"/>
        <end position="211"/>
    </location>
</feature>
<dbReference type="InterPro" id="IPR050013">
    <property type="entry name" value="OtnC"/>
</dbReference>
<dbReference type="NCBIfam" id="NF006000">
    <property type="entry name" value="PRK08130.1"/>
    <property type="match status" value="1"/>
</dbReference>
<dbReference type="SUPFAM" id="SSF53639">
    <property type="entry name" value="AraD/HMP-PK domain-like"/>
    <property type="match status" value="1"/>
</dbReference>
<feature type="compositionally biased region" description="Basic and acidic residues" evidence="12">
    <location>
        <begin position="1"/>
        <end position="16"/>
    </location>
</feature>
<evidence type="ECO:0000256" key="12">
    <source>
        <dbReference type="SAM" id="MobiDB-lite"/>
    </source>
</evidence>
<evidence type="ECO:0000313" key="15">
    <source>
        <dbReference type="EMBL" id="SHM02009.1"/>
    </source>
</evidence>
<reference evidence="14 17" key="2">
    <citation type="submission" date="2019-07" db="EMBL/GenBank/DDBJ databases">
        <title>Whole genome shotgun sequence of Halomonas cupida NBRC 102219.</title>
        <authorList>
            <person name="Hosoyama A."/>
            <person name="Uohara A."/>
            <person name="Ohji S."/>
            <person name="Ichikawa N."/>
        </authorList>
    </citation>
    <scope>NUCLEOTIDE SEQUENCE [LARGE SCALE GENOMIC DNA]</scope>
    <source>
        <strain evidence="14 17">NBRC 102219</strain>
    </source>
</reference>
<keyword evidence="5" id="KW-0456">Lyase</keyword>
<dbReference type="NCBIfam" id="NF043034">
    <property type="entry name" value="OxoTetrPhDc"/>
    <property type="match status" value="1"/>
</dbReference>
<dbReference type="Proteomes" id="UP000321726">
    <property type="component" value="Unassembled WGS sequence"/>
</dbReference>
<evidence type="ECO:0000313" key="17">
    <source>
        <dbReference type="Proteomes" id="UP000321726"/>
    </source>
</evidence>
<keyword evidence="6" id="KW-0119">Carbohydrate metabolism</keyword>
<dbReference type="OrthoDB" id="5500703at2"/>
<dbReference type="EMBL" id="FRCA01000004">
    <property type="protein sequence ID" value="SHM02009.1"/>
    <property type="molecule type" value="Genomic_DNA"/>
</dbReference>
<keyword evidence="17" id="KW-1185">Reference proteome</keyword>
<dbReference type="RefSeq" id="WP_084541859.1">
    <property type="nucleotide sequence ID" value="NZ_BJXU01000044.1"/>
</dbReference>
<comment type="catalytic activity">
    <reaction evidence="11">
        <text>3-dehydro-4-O-phospho-L-erythronate + H(+) = dihydroxyacetone phosphate + CO2</text>
        <dbReference type="Rhea" id="RHEA:52404"/>
        <dbReference type="ChEBI" id="CHEBI:15378"/>
        <dbReference type="ChEBI" id="CHEBI:16526"/>
        <dbReference type="ChEBI" id="CHEBI:57642"/>
        <dbReference type="ChEBI" id="CHEBI:136592"/>
        <dbReference type="EC" id="4.1.1.104"/>
    </reaction>
</comment>
<feature type="region of interest" description="Disordered" evidence="12">
    <location>
        <begin position="1"/>
        <end position="27"/>
    </location>
</feature>
<protein>
    <recommendedName>
        <fullName evidence="9">3-oxo-tetronate 4-phosphate decarboxylase</fullName>
        <ecNumber evidence="8">4.1.1.104</ecNumber>
    </recommendedName>
</protein>
<evidence type="ECO:0000256" key="6">
    <source>
        <dbReference type="ARBA" id="ARBA00023277"/>
    </source>
</evidence>
<dbReference type="GO" id="GO:0005829">
    <property type="term" value="C:cytosol"/>
    <property type="evidence" value="ECO:0007669"/>
    <property type="project" value="TreeGrafter"/>
</dbReference>
<evidence type="ECO:0000313" key="14">
    <source>
        <dbReference type="EMBL" id="GEN23506.1"/>
    </source>
</evidence>
<evidence type="ECO:0000256" key="4">
    <source>
        <dbReference type="ARBA" id="ARBA00022833"/>
    </source>
</evidence>
<evidence type="ECO:0000256" key="2">
    <source>
        <dbReference type="ARBA" id="ARBA00010037"/>
    </source>
</evidence>
<gene>
    <name evidence="14" type="ORF">HCU01_14550</name>
    <name evidence="15" type="ORF">SAMN05660971_02038</name>
</gene>
<dbReference type="Gene3D" id="3.40.225.10">
    <property type="entry name" value="Class II aldolase/adducin N-terminal domain"/>
    <property type="match status" value="1"/>
</dbReference>
<comment type="similarity">
    <text evidence="2">Belongs to the aldolase class II family. AraD/FucA subfamily.</text>
</comment>
<dbReference type="PANTHER" id="PTHR22789:SF0">
    <property type="entry name" value="3-OXO-TETRONATE 4-PHOSPHATE DECARBOXYLASE-RELATED"/>
    <property type="match status" value="1"/>
</dbReference>
<dbReference type="Proteomes" id="UP000184123">
    <property type="component" value="Unassembled WGS sequence"/>
</dbReference>
<dbReference type="PANTHER" id="PTHR22789">
    <property type="entry name" value="FUCULOSE PHOSPHATE ALDOLASE"/>
    <property type="match status" value="1"/>
</dbReference>
<dbReference type="GO" id="GO:0019323">
    <property type="term" value="P:pentose catabolic process"/>
    <property type="evidence" value="ECO:0007669"/>
    <property type="project" value="InterPro"/>
</dbReference>
<proteinExistence type="inferred from homology"/>
<evidence type="ECO:0000259" key="13">
    <source>
        <dbReference type="SMART" id="SM01007"/>
    </source>
</evidence>
<dbReference type="FunFam" id="3.40.225.10:FF:000008">
    <property type="entry name" value="Sugar aldolase"/>
    <property type="match status" value="1"/>
</dbReference>
<keyword evidence="3" id="KW-0479">Metal-binding</keyword>
<evidence type="ECO:0000256" key="9">
    <source>
        <dbReference type="ARBA" id="ARBA00044803"/>
    </source>
</evidence>
<dbReference type="GO" id="GO:0016832">
    <property type="term" value="F:aldehyde-lyase activity"/>
    <property type="evidence" value="ECO:0007669"/>
    <property type="project" value="InterPro"/>
</dbReference>
<comment type="catalytic activity">
    <reaction evidence="10">
        <text>3-dehydro-4-O-phospho-D-erythronate + H(+) = dihydroxyacetone phosphate + CO2</text>
        <dbReference type="Rhea" id="RHEA:52416"/>
        <dbReference type="ChEBI" id="CHEBI:15378"/>
        <dbReference type="ChEBI" id="CHEBI:16526"/>
        <dbReference type="ChEBI" id="CHEBI:57642"/>
        <dbReference type="ChEBI" id="CHEBI:136593"/>
        <dbReference type="EC" id="4.1.1.104"/>
    </reaction>
</comment>
<comment type="function">
    <text evidence="7">Catalyzes the decarboxylation of 3-oxo-tetronate 4-phosphate to dihydroxyacetone phosphate (DHAP) and CO(2).</text>
</comment>
<sequence length="236" mass="25709">MSEKLRGSGHPSRSDSSRSGSSRNQAHSELREQIALYGKSIFDRGLTMGSSGNISVRLEDGGWLMTPTNACLGRLDPARISRLSADGEWLDGDRPTKESFLHMAMYAERPQSGAIVHLHSTHSVAVSCLPDVDHHDCIPPLTAYYVMRVGKLPLVPYHIPGDPSLGDAVRGLAGRHSAVLLANHGPVVAGKSLEAAVYATEELEETAKLFLLLRGQNPRGLTPEQVEELEQRFPRD</sequence>
<dbReference type="EMBL" id="BJXU01000044">
    <property type="protein sequence ID" value="GEN23506.1"/>
    <property type="molecule type" value="Genomic_DNA"/>
</dbReference>
<evidence type="ECO:0000256" key="5">
    <source>
        <dbReference type="ARBA" id="ARBA00023239"/>
    </source>
</evidence>
<dbReference type="InterPro" id="IPR036409">
    <property type="entry name" value="Aldolase_II/adducin_N_sf"/>
</dbReference>
<keyword evidence="4" id="KW-0862">Zinc</keyword>
<dbReference type="AlphaFoldDB" id="A0A1M7FE96"/>
<dbReference type="EC" id="4.1.1.104" evidence="8"/>
<dbReference type="SMART" id="SM01007">
    <property type="entry name" value="Aldolase_II"/>
    <property type="match status" value="1"/>
</dbReference>
<reference evidence="15 16" key="1">
    <citation type="submission" date="2016-11" db="EMBL/GenBank/DDBJ databases">
        <authorList>
            <person name="Jaros S."/>
            <person name="Januszkiewicz K."/>
            <person name="Wedrychowicz H."/>
        </authorList>
    </citation>
    <scope>NUCLEOTIDE SEQUENCE [LARGE SCALE GENOMIC DNA]</scope>
    <source>
        <strain evidence="15 16">DSM 4740</strain>
    </source>
</reference>
<dbReference type="GO" id="GO:0046872">
    <property type="term" value="F:metal ion binding"/>
    <property type="evidence" value="ECO:0007669"/>
    <property type="project" value="UniProtKB-KW"/>
</dbReference>
<dbReference type="InterPro" id="IPR050197">
    <property type="entry name" value="Aldolase_class_II_sugar_metab"/>
</dbReference>
<evidence type="ECO:0000313" key="16">
    <source>
        <dbReference type="Proteomes" id="UP000184123"/>
    </source>
</evidence>
<name>A0A1M7FE96_9GAMM</name>
<evidence type="ECO:0000256" key="10">
    <source>
        <dbReference type="ARBA" id="ARBA00047520"/>
    </source>
</evidence>
<organism evidence="15 16">
    <name type="scientific">Halomonas cupida</name>
    <dbReference type="NCBI Taxonomy" id="44933"/>
    <lineage>
        <taxon>Bacteria</taxon>
        <taxon>Pseudomonadati</taxon>
        <taxon>Pseudomonadota</taxon>
        <taxon>Gammaproteobacteria</taxon>
        <taxon>Oceanospirillales</taxon>
        <taxon>Halomonadaceae</taxon>
        <taxon>Halomonas</taxon>
    </lineage>
</organism>
<dbReference type="STRING" id="44933.SAMN05660971_02038"/>
<accession>A0A1M7FE96</accession>
<evidence type="ECO:0000256" key="1">
    <source>
        <dbReference type="ARBA" id="ARBA00001947"/>
    </source>
</evidence>
<evidence type="ECO:0000256" key="3">
    <source>
        <dbReference type="ARBA" id="ARBA00022723"/>
    </source>
</evidence>